<dbReference type="Proteomes" id="UP000886847">
    <property type="component" value="Unassembled WGS sequence"/>
</dbReference>
<dbReference type="Gene3D" id="3.30.70.240">
    <property type="match status" value="1"/>
</dbReference>
<dbReference type="PANTHER" id="PTHR16301:SF20">
    <property type="entry name" value="IMPACT FAMILY MEMBER YIGZ"/>
    <property type="match status" value="1"/>
</dbReference>
<dbReference type="InterPro" id="IPR015796">
    <property type="entry name" value="Impact_YigZ-like"/>
</dbReference>
<dbReference type="InterPro" id="IPR023582">
    <property type="entry name" value="Impact"/>
</dbReference>
<comment type="caution">
    <text evidence="4">The sequence shown here is derived from an EMBL/GenBank/DDBJ whole genome shotgun (WGS) entry which is preliminary data.</text>
</comment>
<dbReference type="PROSITE" id="PS00910">
    <property type="entry name" value="UPF0029"/>
    <property type="match status" value="1"/>
</dbReference>
<feature type="domain" description="Impact N-terminal" evidence="2">
    <location>
        <begin position="19"/>
        <end position="123"/>
    </location>
</feature>
<dbReference type="InterPro" id="IPR015269">
    <property type="entry name" value="UPF0029_Impact_C"/>
</dbReference>
<gene>
    <name evidence="4" type="ORF">H9851_07175</name>
</gene>
<dbReference type="SUPFAM" id="SSF54211">
    <property type="entry name" value="Ribosomal protein S5 domain 2-like"/>
    <property type="match status" value="1"/>
</dbReference>
<feature type="domain" description="UPF0029" evidence="3">
    <location>
        <begin position="139"/>
        <end position="194"/>
    </location>
</feature>
<evidence type="ECO:0000259" key="3">
    <source>
        <dbReference type="Pfam" id="PF09186"/>
    </source>
</evidence>
<dbReference type="SUPFAM" id="SSF54980">
    <property type="entry name" value="EF-G C-terminal domain-like"/>
    <property type="match status" value="1"/>
</dbReference>
<protein>
    <submittedName>
        <fullName evidence="4">YigZ family protein</fullName>
    </submittedName>
</protein>
<dbReference type="InterPro" id="IPR020568">
    <property type="entry name" value="Ribosomal_Su5_D2-typ_SF"/>
</dbReference>
<name>A0A9D2AVW5_9FIRM</name>
<reference evidence="4" key="1">
    <citation type="journal article" date="2021" name="PeerJ">
        <title>Extensive microbial diversity within the chicken gut microbiome revealed by metagenomics and culture.</title>
        <authorList>
            <person name="Gilroy R."/>
            <person name="Ravi A."/>
            <person name="Getino M."/>
            <person name="Pursley I."/>
            <person name="Horton D.L."/>
            <person name="Alikhan N.F."/>
            <person name="Baker D."/>
            <person name="Gharbi K."/>
            <person name="Hall N."/>
            <person name="Watson M."/>
            <person name="Adriaenssens E.M."/>
            <person name="Foster-Nyarko E."/>
            <person name="Jarju S."/>
            <person name="Secka A."/>
            <person name="Antonio M."/>
            <person name="Oren A."/>
            <person name="Chaudhuri R.R."/>
            <person name="La Ragione R."/>
            <person name="Hildebrand F."/>
            <person name="Pallen M.J."/>
        </authorList>
    </citation>
    <scope>NUCLEOTIDE SEQUENCE</scope>
    <source>
        <strain evidence="4">2189</strain>
    </source>
</reference>
<sequence length="211" mass="22563">MKPYLSVVAPHTCEKVIERSRFIASCAHAEGEEQARAFVAGVRAAHSLATHNCFAFIADDAGNLQRFSDDGEPQGTAGMPMLEVIKSKKLVQTAVVVTRYFGGIKLGAGGLVRAYAGACADVLAGAQIREFRPCRALSLTVGYENFDALKKFLAQNRCEEGSTDYADKVTVHVFVSEGEAAAFAAALRDFMAGRVEVAAGESFLHPFLPGE</sequence>
<dbReference type="GO" id="GO:0006446">
    <property type="term" value="P:regulation of translational initiation"/>
    <property type="evidence" value="ECO:0007669"/>
    <property type="project" value="TreeGrafter"/>
</dbReference>
<dbReference type="InterPro" id="IPR036956">
    <property type="entry name" value="Impact_N_sf"/>
</dbReference>
<dbReference type="Gene3D" id="3.30.230.30">
    <property type="entry name" value="Impact, N-terminal domain"/>
    <property type="match status" value="1"/>
</dbReference>
<proteinExistence type="inferred from homology"/>
<dbReference type="Pfam" id="PF01205">
    <property type="entry name" value="Impact_N"/>
    <property type="match status" value="1"/>
</dbReference>
<dbReference type="PANTHER" id="PTHR16301">
    <property type="entry name" value="IMPACT-RELATED"/>
    <property type="match status" value="1"/>
</dbReference>
<dbReference type="InterPro" id="IPR001498">
    <property type="entry name" value="Impact_N"/>
</dbReference>
<dbReference type="GO" id="GO:0005737">
    <property type="term" value="C:cytoplasm"/>
    <property type="evidence" value="ECO:0007669"/>
    <property type="project" value="TreeGrafter"/>
</dbReference>
<accession>A0A9D2AVW5</accession>
<reference evidence="4" key="2">
    <citation type="submission" date="2021-04" db="EMBL/GenBank/DDBJ databases">
        <authorList>
            <person name="Gilroy R."/>
        </authorList>
    </citation>
    <scope>NUCLEOTIDE SEQUENCE</scope>
    <source>
        <strain evidence="4">2189</strain>
    </source>
</reference>
<comment type="similarity">
    <text evidence="1">Belongs to the IMPACT family.</text>
</comment>
<dbReference type="InterPro" id="IPR035647">
    <property type="entry name" value="EFG_III/V"/>
</dbReference>
<dbReference type="EMBL" id="DXEW01000034">
    <property type="protein sequence ID" value="HIX51041.1"/>
    <property type="molecule type" value="Genomic_DNA"/>
</dbReference>
<evidence type="ECO:0000313" key="5">
    <source>
        <dbReference type="Proteomes" id="UP000886847"/>
    </source>
</evidence>
<dbReference type="NCBIfam" id="TIGR00257">
    <property type="entry name" value="IMPACT_YIGZ"/>
    <property type="match status" value="1"/>
</dbReference>
<dbReference type="Pfam" id="PF09186">
    <property type="entry name" value="DUF1949"/>
    <property type="match status" value="1"/>
</dbReference>
<evidence type="ECO:0000313" key="4">
    <source>
        <dbReference type="EMBL" id="HIX51041.1"/>
    </source>
</evidence>
<evidence type="ECO:0000256" key="1">
    <source>
        <dbReference type="ARBA" id="ARBA00007665"/>
    </source>
</evidence>
<dbReference type="AlphaFoldDB" id="A0A9D2AVW5"/>
<evidence type="ECO:0000259" key="2">
    <source>
        <dbReference type="Pfam" id="PF01205"/>
    </source>
</evidence>
<dbReference type="InterPro" id="IPR020569">
    <property type="entry name" value="UPF0029_Impact_CS"/>
</dbReference>
<organism evidence="4 5">
    <name type="scientific">Candidatus Borkfalkia faecavium</name>
    <dbReference type="NCBI Taxonomy" id="2838508"/>
    <lineage>
        <taxon>Bacteria</taxon>
        <taxon>Bacillati</taxon>
        <taxon>Bacillota</taxon>
        <taxon>Clostridia</taxon>
        <taxon>Christensenellales</taxon>
        <taxon>Christensenellaceae</taxon>
        <taxon>Candidatus Borkfalkia</taxon>
    </lineage>
</organism>